<dbReference type="InterPro" id="IPR039218">
    <property type="entry name" value="REM_fam"/>
</dbReference>
<accession>A0ABM4US31</accession>
<dbReference type="InterPro" id="IPR015300">
    <property type="entry name" value="DNA-bd_pseudobarrel_sf"/>
</dbReference>
<dbReference type="Pfam" id="PF02362">
    <property type="entry name" value="B3"/>
    <property type="match status" value="2"/>
</dbReference>
<name>A0ABM4US31_COFAR</name>
<organism evidence="9 10">
    <name type="scientific">Coffea arabica</name>
    <name type="common">Arabian coffee</name>
    <dbReference type="NCBI Taxonomy" id="13443"/>
    <lineage>
        <taxon>Eukaryota</taxon>
        <taxon>Viridiplantae</taxon>
        <taxon>Streptophyta</taxon>
        <taxon>Embryophyta</taxon>
        <taxon>Tracheophyta</taxon>
        <taxon>Spermatophyta</taxon>
        <taxon>Magnoliopsida</taxon>
        <taxon>eudicotyledons</taxon>
        <taxon>Gunneridae</taxon>
        <taxon>Pentapetalae</taxon>
        <taxon>asterids</taxon>
        <taxon>lamiids</taxon>
        <taxon>Gentianales</taxon>
        <taxon>Rubiaceae</taxon>
        <taxon>Ixoroideae</taxon>
        <taxon>Gardenieae complex</taxon>
        <taxon>Bertiereae - Coffeeae clade</taxon>
        <taxon>Coffeeae</taxon>
        <taxon>Coffea</taxon>
    </lineage>
</organism>
<keyword evidence="3" id="KW-0805">Transcription regulation</keyword>
<evidence type="ECO:0000256" key="3">
    <source>
        <dbReference type="ARBA" id="ARBA00023015"/>
    </source>
</evidence>
<gene>
    <name evidence="10" type="primary">LOC113692254</name>
</gene>
<evidence type="ECO:0000259" key="8">
    <source>
        <dbReference type="PROSITE" id="PS50863"/>
    </source>
</evidence>
<keyword evidence="6" id="KW-0539">Nucleus</keyword>
<protein>
    <submittedName>
        <fullName evidence="10">B3 domain-containing protein At5g60130</fullName>
    </submittedName>
</protein>
<sequence length="342" mass="39441">MVKGKRKDDSNRIPAFFKAFIPNTSTERLKIPIAFTKMIRGSLPDKAFLRDRYGNIWPVELARIENATFFLEGWAKFVKDNSVELGDFLVFHFDGNCVFNVKLLGHTACDKKGVGGRMFKVKEEEENEKEDDEKGENESLQNNYNTVDETDHNEEYNAEEEEEEEEEMQVQQKAKSNQRAAKPKASCKGLKKIKKSINGPADLVSHKSGTEASKCNLWKAKRIDAYGFNLFKSGKIPQPKNPYFVTKVRTKRQDELYVPVDVVKDHNLEFPPEIVLHDPKGREWRARLRRWSDGRIWYCGGWRSLCRLNLVGEEDICICEFVKREGGGLRINVTFVRPEDLA</sequence>
<comment type="subcellular location">
    <subcellularLocation>
        <location evidence="1">Nucleus</location>
    </subcellularLocation>
</comment>
<feature type="compositionally biased region" description="Polar residues" evidence="7">
    <location>
        <begin position="169"/>
        <end position="179"/>
    </location>
</feature>
<proteinExistence type="predicted"/>
<dbReference type="SMART" id="SM01019">
    <property type="entry name" value="B3"/>
    <property type="match status" value="2"/>
</dbReference>
<keyword evidence="9" id="KW-1185">Reference proteome</keyword>
<reference evidence="10" key="1">
    <citation type="submission" date="2025-08" db="UniProtKB">
        <authorList>
            <consortium name="RefSeq"/>
        </authorList>
    </citation>
    <scope>IDENTIFICATION</scope>
    <source>
        <tissue evidence="10">Leaves</tissue>
    </source>
</reference>
<dbReference type="CDD" id="cd10017">
    <property type="entry name" value="B3_DNA"/>
    <property type="match status" value="2"/>
</dbReference>
<evidence type="ECO:0000256" key="6">
    <source>
        <dbReference type="ARBA" id="ARBA00023242"/>
    </source>
</evidence>
<evidence type="ECO:0000256" key="7">
    <source>
        <dbReference type="SAM" id="MobiDB-lite"/>
    </source>
</evidence>
<evidence type="ECO:0000313" key="10">
    <source>
        <dbReference type="RefSeq" id="XP_071910083.1"/>
    </source>
</evidence>
<dbReference type="GeneID" id="113692254"/>
<feature type="compositionally biased region" description="Acidic residues" evidence="7">
    <location>
        <begin position="156"/>
        <end position="168"/>
    </location>
</feature>
<feature type="domain" description="TF-B3" evidence="8">
    <location>
        <begin position="241"/>
        <end position="337"/>
    </location>
</feature>
<dbReference type="InterPro" id="IPR003340">
    <property type="entry name" value="B3_DNA-bd"/>
</dbReference>
<evidence type="ECO:0000313" key="9">
    <source>
        <dbReference type="Proteomes" id="UP001652660"/>
    </source>
</evidence>
<dbReference type="SUPFAM" id="SSF101936">
    <property type="entry name" value="DNA-binding pseudobarrel domain"/>
    <property type="match status" value="2"/>
</dbReference>
<dbReference type="PROSITE" id="PS50863">
    <property type="entry name" value="B3"/>
    <property type="match status" value="2"/>
</dbReference>
<evidence type="ECO:0000256" key="2">
    <source>
        <dbReference type="ARBA" id="ARBA00022737"/>
    </source>
</evidence>
<dbReference type="PANTHER" id="PTHR31674">
    <property type="entry name" value="B3 DOMAIN-CONTAINING PROTEIN REM-LIKE 3-RELATED"/>
    <property type="match status" value="1"/>
</dbReference>
<dbReference type="RefSeq" id="XP_071910083.1">
    <property type="nucleotide sequence ID" value="XM_072053982.1"/>
</dbReference>
<feature type="domain" description="TF-B3" evidence="8">
    <location>
        <begin position="14"/>
        <end position="107"/>
    </location>
</feature>
<dbReference type="PANTHER" id="PTHR31674:SF62">
    <property type="entry name" value="B3 DOMAIN-CONTAINING PROTEIN REM14-RELATED"/>
    <property type="match status" value="1"/>
</dbReference>
<keyword evidence="4" id="KW-0238">DNA-binding</keyword>
<feature type="compositionally biased region" description="Acidic residues" evidence="7">
    <location>
        <begin position="124"/>
        <end position="135"/>
    </location>
</feature>
<feature type="region of interest" description="Disordered" evidence="7">
    <location>
        <begin position="120"/>
        <end position="191"/>
    </location>
</feature>
<dbReference type="Gene3D" id="2.40.330.10">
    <property type="entry name" value="DNA-binding pseudobarrel domain"/>
    <property type="match status" value="2"/>
</dbReference>
<evidence type="ECO:0000256" key="4">
    <source>
        <dbReference type="ARBA" id="ARBA00023125"/>
    </source>
</evidence>
<evidence type="ECO:0000256" key="1">
    <source>
        <dbReference type="ARBA" id="ARBA00004123"/>
    </source>
</evidence>
<keyword evidence="2" id="KW-0677">Repeat</keyword>
<dbReference type="Proteomes" id="UP001652660">
    <property type="component" value="Chromosome 6c"/>
</dbReference>
<keyword evidence="5" id="KW-0804">Transcription</keyword>
<evidence type="ECO:0000256" key="5">
    <source>
        <dbReference type="ARBA" id="ARBA00023163"/>
    </source>
</evidence>